<organism evidence="4 5">
    <name type="scientific">Paramecium octaurelia</name>
    <dbReference type="NCBI Taxonomy" id="43137"/>
    <lineage>
        <taxon>Eukaryota</taxon>
        <taxon>Sar</taxon>
        <taxon>Alveolata</taxon>
        <taxon>Ciliophora</taxon>
        <taxon>Intramacronucleata</taxon>
        <taxon>Oligohymenophorea</taxon>
        <taxon>Peniculida</taxon>
        <taxon>Parameciidae</taxon>
        <taxon>Paramecium</taxon>
    </lineage>
</organism>
<dbReference type="InterPro" id="IPR011936">
    <property type="entry name" value="Myxo_disulph_rpt"/>
</dbReference>
<gene>
    <name evidence="4" type="ORF">POCTA_138.1.T1370176</name>
</gene>
<dbReference type="NCBIfam" id="TIGR02232">
    <property type="entry name" value="myxo_disulf_rpt"/>
    <property type="match status" value="1"/>
</dbReference>
<evidence type="ECO:0000313" key="5">
    <source>
        <dbReference type="Proteomes" id="UP000683925"/>
    </source>
</evidence>
<evidence type="ECO:0000313" key="4">
    <source>
        <dbReference type="EMBL" id="CAD8206365.1"/>
    </source>
</evidence>
<comment type="caution">
    <text evidence="4">The sequence shown here is derived from an EMBL/GenBank/DDBJ whole genome shotgun (WGS) entry which is preliminary data.</text>
</comment>
<keyword evidence="2" id="KW-0677">Repeat</keyword>
<keyword evidence="5" id="KW-1185">Reference proteome</keyword>
<proteinExistence type="predicted"/>
<evidence type="ECO:0000256" key="3">
    <source>
        <dbReference type="ARBA" id="ARBA00023157"/>
    </source>
</evidence>
<sequence>MIYVIHIQQKLLMENDVRESIILNCTAICGDGYIAGQELCDDRNSIEFYGCFNCTVLLLVIRSGLITFKVYAYYVKMDHNVQMFAKMVFQPQNQNNVTIEILRIMMDALILVKLKVIGNAHKKIILVCVIIRFTL</sequence>
<accession>A0A8S1XZE4</accession>
<evidence type="ECO:0000256" key="2">
    <source>
        <dbReference type="ARBA" id="ARBA00022737"/>
    </source>
</evidence>
<evidence type="ECO:0000256" key="1">
    <source>
        <dbReference type="ARBA" id="ARBA00022729"/>
    </source>
</evidence>
<protein>
    <submittedName>
        <fullName evidence="4">Uncharacterized protein</fullName>
    </submittedName>
</protein>
<dbReference type="AlphaFoldDB" id="A0A8S1XZE4"/>
<keyword evidence="1" id="KW-0732">Signal</keyword>
<dbReference type="OrthoDB" id="409374at2759"/>
<name>A0A8S1XZE4_PAROT</name>
<dbReference type="EMBL" id="CAJJDP010000138">
    <property type="protein sequence ID" value="CAD8206365.1"/>
    <property type="molecule type" value="Genomic_DNA"/>
</dbReference>
<dbReference type="Proteomes" id="UP000683925">
    <property type="component" value="Unassembled WGS sequence"/>
</dbReference>
<dbReference type="Pfam" id="PF13948">
    <property type="entry name" value="DUF4215"/>
    <property type="match status" value="1"/>
</dbReference>
<reference evidence="4" key="1">
    <citation type="submission" date="2021-01" db="EMBL/GenBank/DDBJ databases">
        <authorList>
            <consortium name="Genoscope - CEA"/>
            <person name="William W."/>
        </authorList>
    </citation>
    <scope>NUCLEOTIDE SEQUENCE</scope>
</reference>
<keyword evidence="3" id="KW-1015">Disulfide bond</keyword>